<dbReference type="EMBL" id="CP119317">
    <property type="protein sequence ID" value="WEK55576.1"/>
    <property type="molecule type" value="Genomic_DNA"/>
</dbReference>
<name>A0AA95EZ51_9BACL</name>
<reference evidence="1" key="1">
    <citation type="submission" date="2023-03" db="EMBL/GenBank/DDBJ databases">
        <title>Andean soil-derived lignocellulolytic bacterial consortium as a source of novel taxa and putative plastic-active enzymes.</title>
        <authorList>
            <person name="Diaz-Garcia L."/>
            <person name="Chuvochina M."/>
            <person name="Feuerriegel G."/>
            <person name="Bunk B."/>
            <person name="Sproer C."/>
            <person name="Streit W.R."/>
            <person name="Rodriguez L.M."/>
            <person name="Overmann J."/>
            <person name="Jimenez D.J."/>
        </authorList>
    </citation>
    <scope>NUCLEOTIDE SEQUENCE</scope>
    <source>
        <strain evidence="1">MAG 2441</strain>
    </source>
</reference>
<dbReference type="AlphaFoldDB" id="A0AA95EZ51"/>
<keyword evidence="2" id="KW-1185">Reference proteome</keyword>
<evidence type="ECO:0000313" key="2">
    <source>
        <dbReference type="Proteomes" id="UP001178662"/>
    </source>
</evidence>
<protein>
    <submittedName>
        <fullName evidence="1">Uncharacterized protein</fullName>
    </submittedName>
</protein>
<sequence length="152" mass="17761">MPSFFDNGPLPNWQELKQMLGRDIPWNLVQQWNQNDNSSWLDEYISDLIGKPKKTEPVEIKGILRTDTQKNDKYVIVTMRLDSRTQLRNLQLHATSDRVRITGLPDGKMHTVRLPCLVLPRSGTVARRDGKLVIRFKRRPPDHNEYELFIPS</sequence>
<dbReference type="Proteomes" id="UP001178662">
    <property type="component" value="Chromosome"/>
</dbReference>
<evidence type="ECO:0000313" key="1">
    <source>
        <dbReference type="EMBL" id="WEK55576.1"/>
    </source>
</evidence>
<organism evidence="1 2">
    <name type="scientific">Candidatus Cohnella colombiensis</name>
    <dbReference type="NCBI Taxonomy" id="3121368"/>
    <lineage>
        <taxon>Bacteria</taxon>
        <taxon>Bacillati</taxon>
        <taxon>Bacillota</taxon>
        <taxon>Bacilli</taxon>
        <taxon>Bacillales</taxon>
        <taxon>Paenibacillaceae</taxon>
        <taxon>Cohnella</taxon>
    </lineage>
</organism>
<accession>A0AA95EZ51</accession>
<gene>
    <name evidence="1" type="ORF">P0Y55_05870</name>
</gene>
<proteinExistence type="predicted"/>